<dbReference type="SMART" id="SM00671">
    <property type="entry name" value="SEL1"/>
    <property type="match status" value="7"/>
</dbReference>
<feature type="compositionally biased region" description="Low complexity" evidence="2">
    <location>
        <begin position="1"/>
        <end position="16"/>
    </location>
</feature>
<accession>A0A9P4YVS7</accession>
<dbReference type="PANTHER" id="PTHR46430">
    <property type="entry name" value="PROTEIN SKT5-RELATED"/>
    <property type="match status" value="1"/>
</dbReference>
<feature type="compositionally biased region" description="Polar residues" evidence="2">
    <location>
        <begin position="295"/>
        <end position="317"/>
    </location>
</feature>
<dbReference type="Proteomes" id="UP000749293">
    <property type="component" value="Unassembled WGS sequence"/>
</dbReference>
<dbReference type="Gene3D" id="1.25.40.10">
    <property type="entry name" value="Tetratricopeptide repeat domain"/>
    <property type="match status" value="1"/>
</dbReference>
<evidence type="ECO:0000313" key="3">
    <source>
        <dbReference type="EMBL" id="KAF4122593.1"/>
    </source>
</evidence>
<feature type="compositionally biased region" description="Pro residues" evidence="2">
    <location>
        <begin position="129"/>
        <end position="139"/>
    </location>
</feature>
<evidence type="ECO:0000256" key="1">
    <source>
        <dbReference type="ARBA" id="ARBA00022737"/>
    </source>
</evidence>
<protein>
    <submittedName>
        <fullName evidence="3">TPR repeat</fullName>
    </submittedName>
</protein>
<comment type="caution">
    <text evidence="3">The sequence shown here is derived from an EMBL/GenBank/DDBJ whole genome shotgun (WGS) entry which is preliminary data.</text>
</comment>
<dbReference type="AlphaFoldDB" id="A0A9P4YVS7"/>
<evidence type="ECO:0000256" key="2">
    <source>
        <dbReference type="SAM" id="MobiDB-lite"/>
    </source>
</evidence>
<organism evidence="3 4">
    <name type="scientific">Geosmithia morbida</name>
    <dbReference type="NCBI Taxonomy" id="1094350"/>
    <lineage>
        <taxon>Eukaryota</taxon>
        <taxon>Fungi</taxon>
        <taxon>Dikarya</taxon>
        <taxon>Ascomycota</taxon>
        <taxon>Pezizomycotina</taxon>
        <taxon>Sordariomycetes</taxon>
        <taxon>Hypocreomycetidae</taxon>
        <taxon>Hypocreales</taxon>
        <taxon>Bionectriaceae</taxon>
        <taxon>Geosmithia</taxon>
    </lineage>
</organism>
<dbReference type="InterPro" id="IPR006597">
    <property type="entry name" value="Sel1-like"/>
</dbReference>
<dbReference type="SUPFAM" id="SSF81901">
    <property type="entry name" value="HCP-like"/>
    <property type="match status" value="1"/>
</dbReference>
<dbReference type="InterPro" id="IPR051726">
    <property type="entry name" value="Chitin_Synth_Reg"/>
</dbReference>
<feature type="compositionally biased region" description="Low complexity" evidence="2">
    <location>
        <begin position="157"/>
        <end position="175"/>
    </location>
</feature>
<sequence>MAAVSTSPPPTSAASTGQGNNHTADQAIPRSSVGSSSASPQRTGRKPLSISSSTMVDGARIRDVGLSPVKVNFSPAHRTEPSNADVESAQSRSSSQQFHLPDRPRYNMDSPSDSTAAAEPSRLTSDYPSSPPRRLPPQIPGSQSLGPTVGEAVSADGQSQPATASASAGSAMSPTERVRRQDLYRTSRESDETTNASQLPASTGSSAATSASSVSGANDSADCVPNGDSPGSSVIQSVPLFQYHHQQQEKQERQQQEQQLRLPPQPVSTAPLDPNRNSSTPDLSDGNGPVRRHLTPSSQFFRRSSMPRPQSSYSTHSDGAPRGRSPNLTPGSHMRAPSMSSRKSPDVRNSTYAELLNVPYSQQAPPVSIGLDNSNLRSVIGNNASLLSTQKTLDMYRANVKKTNDVSIQYSFAVFLISTAQEQGLDPADPKARKPSPQPPLRDHDSPVAEAATSSPYDLVREARQILQRLASGGYPFAQYYLADGYASGLFSKGKEDYSSAFPLFVLAAKHGHAESAYRAGLCYEFGWGCRADPAKAVQFLRIGASKRHPGAMTRLGKACLSGDLGEKRYREGVKWMKLAAEAADAQYNSAPYQLACLYETGYGDDVFRDPRYAAELFTQAADLGHPEANFRMGDAYEHGHLDCPKDPALSVHFYTGAAERGHAPAMMGLCAWYMVGAPPVLDKDEEEAYEWARRSAELGFVKAQYAVGYFTEMGIGCRRDILEANVWYVKAADAGDERAKQRLAIIQSAISGQGVPMEVAPPRANKIVKENKDKDCIVM</sequence>
<evidence type="ECO:0000313" key="4">
    <source>
        <dbReference type="Proteomes" id="UP000749293"/>
    </source>
</evidence>
<feature type="compositionally biased region" description="Basic and acidic residues" evidence="2">
    <location>
        <begin position="246"/>
        <end position="255"/>
    </location>
</feature>
<feature type="region of interest" description="Disordered" evidence="2">
    <location>
        <begin position="1"/>
        <end position="347"/>
    </location>
</feature>
<name>A0A9P4YVS7_9HYPO</name>
<dbReference type="InterPro" id="IPR011990">
    <property type="entry name" value="TPR-like_helical_dom_sf"/>
</dbReference>
<dbReference type="RefSeq" id="XP_035321245.1">
    <property type="nucleotide sequence ID" value="XM_035468865.1"/>
</dbReference>
<feature type="region of interest" description="Disordered" evidence="2">
    <location>
        <begin position="424"/>
        <end position="454"/>
    </location>
</feature>
<gene>
    <name evidence="3" type="ORF">GMORB2_6899</name>
</gene>
<feature type="compositionally biased region" description="Basic and acidic residues" evidence="2">
    <location>
        <begin position="176"/>
        <end position="191"/>
    </location>
</feature>
<dbReference type="EMBL" id="JAANYQ010000008">
    <property type="protein sequence ID" value="KAF4122593.1"/>
    <property type="molecule type" value="Genomic_DNA"/>
</dbReference>
<dbReference type="GeneID" id="55973122"/>
<dbReference type="PANTHER" id="PTHR46430:SF1">
    <property type="entry name" value="CHITIN SYNTHASE REGULATOR SKT5-RELATED"/>
    <property type="match status" value="1"/>
</dbReference>
<proteinExistence type="predicted"/>
<dbReference type="Pfam" id="PF08238">
    <property type="entry name" value="Sel1"/>
    <property type="match status" value="7"/>
</dbReference>
<dbReference type="OrthoDB" id="272077at2759"/>
<reference evidence="3" key="1">
    <citation type="submission" date="2020-03" db="EMBL/GenBank/DDBJ databases">
        <title>Site-based positive gene gene selection in Geosmithia morbida across the United States reveals a broad range of putative effectors and factors for local host and environmental adapation.</title>
        <authorList>
            <person name="Onufrak A."/>
            <person name="Murdoch R.W."/>
            <person name="Gazis R."/>
            <person name="Huff M."/>
            <person name="Staton M."/>
            <person name="Klingeman W."/>
            <person name="Hadziabdic D."/>
        </authorList>
    </citation>
    <scope>NUCLEOTIDE SEQUENCE</scope>
    <source>
        <strain evidence="3">1262</strain>
    </source>
</reference>
<keyword evidence="4" id="KW-1185">Reference proteome</keyword>
<feature type="compositionally biased region" description="Polar residues" evidence="2">
    <location>
        <begin position="338"/>
        <end position="347"/>
    </location>
</feature>
<keyword evidence="1" id="KW-0677">Repeat</keyword>
<feature type="compositionally biased region" description="Low complexity" evidence="2">
    <location>
        <begin position="201"/>
        <end position="217"/>
    </location>
</feature>
<feature type="compositionally biased region" description="Polar residues" evidence="2">
    <location>
        <begin position="88"/>
        <end position="98"/>
    </location>
</feature>